<evidence type="ECO:0000313" key="1">
    <source>
        <dbReference type="EMBL" id="MBW79393.1"/>
    </source>
</evidence>
<dbReference type="EMBL" id="GGFL01015215">
    <property type="protein sequence ID" value="MBW79393.1"/>
    <property type="molecule type" value="Transcribed_RNA"/>
</dbReference>
<proteinExistence type="predicted"/>
<dbReference type="AlphaFoldDB" id="A0A2M4DP91"/>
<reference evidence="1" key="1">
    <citation type="submission" date="2018-01" db="EMBL/GenBank/DDBJ databases">
        <title>An insight into the sialome of Amazonian anophelines.</title>
        <authorList>
            <person name="Ribeiro J.M."/>
            <person name="Scarpassa V."/>
            <person name="Calvo E."/>
        </authorList>
    </citation>
    <scope>NUCLEOTIDE SEQUENCE</scope>
</reference>
<sequence>MVVILYRRRMNRTSILIWLPSFSISFRYLARWKSRLLWGVFDVRIERAADGADGKYFLRDLDRDSTRSDQDNSGCLQWQNAMVKFSGSVGKYLHNLISNSLLNESLQSALLLHLGVSPWTQDSNQSGRCRCILVHWPCWCRFCC</sequence>
<name>A0A2M4DP91_ANODA</name>
<accession>A0A2M4DP91</accession>
<protein>
    <submittedName>
        <fullName evidence="1">Putative secreted protein</fullName>
    </submittedName>
</protein>
<organism evidence="1">
    <name type="scientific">Anopheles darlingi</name>
    <name type="common">Mosquito</name>
    <dbReference type="NCBI Taxonomy" id="43151"/>
    <lineage>
        <taxon>Eukaryota</taxon>
        <taxon>Metazoa</taxon>
        <taxon>Ecdysozoa</taxon>
        <taxon>Arthropoda</taxon>
        <taxon>Hexapoda</taxon>
        <taxon>Insecta</taxon>
        <taxon>Pterygota</taxon>
        <taxon>Neoptera</taxon>
        <taxon>Endopterygota</taxon>
        <taxon>Diptera</taxon>
        <taxon>Nematocera</taxon>
        <taxon>Culicoidea</taxon>
        <taxon>Culicidae</taxon>
        <taxon>Anophelinae</taxon>
        <taxon>Anopheles</taxon>
    </lineage>
</organism>